<gene>
    <name evidence="2" type="ORF">P175DRAFT_0143821</name>
</gene>
<evidence type="ECO:0000313" key="3">
    <source>
        <dbReference type="Proteomes" id="UP000244073"/>
    </source>
</evidence>
<dbReference type="Proteomes" id="UP000244073">
    <property type="component" value="Unassembled WGS sequence"/>
</dbReference>
<accession>A0A2T5M2I6</accession>
<dbReference type="VEuPathDB" id="FungiDB:P175DRAFT_0143821"/>
<feature type="transmembrane region" description="Helical" evidence="1">
    <location>
        <begin position="12"/>
        <end position="32"/>
    </location>
</feature>
<protein>
    <submittedName>
        <fullName evidence="2">Uncharacterized protein</fullName>
    </submittedName>
</protein>
<keyword evidence="1" id="KW-0472">Membrane</keyword>
<keyword evidence="1" id="KW-1133">Transmembrane helix</keyword>
<comment type="caution">
    <text evidence="2">The sequence shown here is derived from an EMBL/GenBank/DDBJ whole genome shotgun (WGS) entry which is preliminary data.</text>
</comment>
<dbReference type="AlphaFoldDB" id="A0A2T5M2I6"/>
<dbReference type="RefSeq" id="XP_040754123.1">
    <property type="nucleotide sequence ID" value="XM_040892422.1"/>
</dbReference>
<name>A0A2T5M2I6_9EURO</name>
<proteinExistence type="predicted"/>
<reference evidence="2 3" key="1">
    <citation type="journal article" date="2018" name="Proc. Natl. Acad. Sci. U.S.A.">
        <title>Linking secondary metabolites to gene clusters through genome sequencing of six diverse Aspergillus species.</title>
        <authorList>
            <person name="Kaerboelling I."/>
            <person name="Vesth T.C."/>
            <person name="Frisvad J.C."/>
            <person name="Nybo J.L."/>
            <person name="Theobald S."/>
            <person name="Kuo A."/>
            <person name="Bowyer P."/>
            <person name="Matsuda Y."/>
            <person name="Mondo S."/>
            <person name="Lyhne E.K."/>
            <person name="Kogle M.E."/>
            <person name="Clum A."/>
            <person name="Lipzen A."/>
            <person name="Salamov A."/>
            <person name="Ngan C.Y."/>
            <person name="Daum C."/>
            <person name="Chiniquy J."/>
            <person name="Barry K."/>
            <person name="LaButti K."/>
            <person name="Haridas S."/>
            <person name="Simmons B.A."/>
            <person name="Magnuson J.K."/>
            <person name="Mortensen U.H."/>
            <person name="Larsen T.O."/>
            <person name="Grigoriev I.V."/>
            <person name="Baker S.E."/>
            <person name="Andersen M.R."/>
        </authorList>
    </citation>
    <scope>NUCLEOTIDE SEQUENCE [LARGE SCALE GENOMIC DNA]</scope>
    <source>
        <strain evidence="2 3">IBT 24754</strain>
    </source>
</reference>
<organism evidence="2 3">
    <name type="scientific">Aspergillus ochraceoroseus IBT 24754</name>
    <dbReference type="NCBI Taxonomy" id="1392256"/>
    <lineage>
        <taxon>Eukaryota</taxon>
        <taxon>Fungi</taxon>
        <taxon>Dikarya</taxon>
        <taxon>Ascomycota</taxon>
        <taxon>Pezizomycotina</taxon>
        <taxon>Eurotiomycetes</taxon>
        <taxon>Eurotiomycetidae</taxon>
        <taxon>Eurotiales</taxon>
        <taxon>Aspergillaceae</taxon>
        <taxon>Aspergillus</taxon>
        <taxon>Aspergillus subgen. Nidulantes</taxon>
    </lineage>
</organism>
<dbReference type="GeneID" id="63809304"/>
<evidence type="ECO:0000256" key="1">
    <source>
        <dbReference type="SAM" id="Phobius"/>
    </source>
</evidence>
<evidence type="ECO:0000313" key="2">
    <source>
        <dbReference type="EMBL" id="PTU22731.1"/>
    </source>
</evidence>
<sequence length="105" mass="12311">MGYDRRASRAMSWAGFDFYTVSQWGVCFLAAWIGRGPPLHHSDIRIMMLSVFLCCTRCRGRLLQHQRWYSCIIHDNLNEKKSLKRGKLDRGLSRENELLSLCIVY</sequence>
<dbReference type="EMBL" id="MSFN02000002">
    <property type="protein sequence ID" value="PTU22731.1"/>
    <property type="molecule type" value="Genomic_DNA"/>
</dbReference>
<keyword evidence="1" id="KW-0812">Transmembrane</keyword>